<dbReference type="InterPro" id="IPR014001">
    <property type="entry name" value="Helicase_ATP-bd"/>
</dbReference>
<dbReference type="GO" id="GO:0051536">
    <property type="term" value="F:iron-sulfur cluster binding"/>
    <property type="evidence" value="ECO:0007669"/>
    <property type="project" value="UniProtKB-KW"/>
</dbReference>
<dbReference type="GO" id="GO:0005524">
    <property type="term" value="F:ATP binding"/>
    <property type="evidence" value="ECO:0007669"/>
    <property type="project" value="UniProtKB-KW"/>
</dbReference>
<evidence type="ECO:0000256" key="2">
    <source>
        <dbReference type="ARBA" id="ARBA00004123"/>
    </source>
</evidence>
<keyword evidence="8" id="KW-0067">ATP-binding</keyword>
<reference evidence="15 16" key="1">
    <citation type="submission" date="2024-01" db="EMBL/GenBank/DDBJ databases">
        <title>The complete chloroplast genome sequence of Lithospermum erythrorhizon: insights into the phylogenetic relationship among Boraginaceae species and the maternal lineages of purple gromwells.</title>
        <authorList>
            <person name="Okada T."/>
            <person name="Watanabe K."/>
        </authorList>
    </citation>
    <scope>NUCLEOTIDE SEQUENCE [LARGE SCALE GENOMIC DNA]</scope>
</reference>
<dbReference type="InterPro" id="IPR013020">
    <property type="entry name" value="Rad3/Chl1-like"/>
</dbReference>
<dbReference type="Gene3D" id="3.40.50.300">
    <property type="entry name" value="P-loop containing nucleotide triphosphate hydrolases"/>
    <property type="match status" value="3"/>
</dbReference>
<dbReference type="GO" id="GO:0003678">
    <property type="term" value="F:DNA helicase activity"/>
    <property type="evidence" value="ECO:0007669"/>
    <property type="project" value="InterPro"/>
</dbReference>
<evidence type="ECO:0000259" key="14">
    <source>
        <dbReference type="PROSITE" id="PS51193"/>
    </source>
</evidence>
<dbReference type="SMART" id="SM00487">
    <property type="entry name" value="DEXDc"/>
    <property type="match status" value="1"/>
</dbReference>
<dbReference type="EMBL" id="BAABME010001376">
    <property type="protein sequence ID" value="GAA0149269.1"/>
    <property type="molecule type" value="Genomic_DNA"/>
</dbReference>
<dbReference type="GO" id="GO:0034085">
    <property type="term" value="P:establishment of sister chromatid cohesion"/>
    <property type="evidence" value="ECO:0007669"/>
    <property type="project" value="TreeGrafter"/>
</dbReference>
<dbReference type="PANTHER" id="PTHR11472:SF41">
    <property type="entry name" value="ATP-DEPENDENT DNA HELICASE DDX11-RELATED"/>
    <property type="match status" value="1"/>
</dbReference>
<evidence type="ECO:0000256" key="7">
    <source>
        <dbReference type="ARBA" id="ARBA00022806"/>
    </source>
</evidence>
<keyword evidence="10" id="KW-0411">Iron-sulfur</keyword>
<keyword evidence="12" id="KW-0539">Nucleus</keyword>
<dbReference type="SMART" id="SM00491">
    <property type="entry name" value="HELICc2"/>
    <property type="match status" value="1"/>
</dbReference>
<evidence type="ECO:0000256" key="11">
    <source>
        <dbReference type="ARBA" id="ARBA00023235"/>
    </source>
</evidence>
<dbReference type="InterPro" id="IPR006555">
    <property type="entry name" value="ATP-dep_Helicase_C"/>
</dbReference>
<feature type="compositionally biased region" description="Acidic residues" evidence="13">
    <location>
        <begin position="162"/>
        <end position="172"/>
    </location>
</feature>
<keyword evidence="4" id="KW-0479">Metal-binding</keyword>
<evidence type="ECO:0000256" key="3">
    <source>
        <dbReference type="ARBA" id="ARBA00008435"/>
    </source>
</evidence>
<comment type="similarity">
    <text evidence="3">Belongs to the DEAD box helicase family. DEAH subfamily. DDX11/CHL1 sub-subfamily.</text>
</comment>
<organism evidence="15 16">
    <name type="scientific">Lithospermum erythrorhizon</name>
    <name type="common">Purple gromwell</name>
    <name type="synonym">Lithospermum officinale var. erythrorhizon</name>
    <dbReference type="NCBI Taxonomy" id="34254"/>
    <lineage>
        <taxon>Eukaryota</taxon>
        <taxon>Viridiplantae</taxon>
        <taxon>Streptophyta</taxon>
        <taxon>Embryophyta</taxon>
        <taxon>Tracheophyta</taxon>
        <taxon>Spermatophyta</taxon>
        <taxon>Magnoliopsida</taxon>
        <taxon>eudicotyledons</taxon>
        <taxon>Gunneridae</taxon>
        <taxon>Pentapetalae</taxon>
        <taxon>asterids</taxon>
        <taxon>lamiids</taxon>
        <taxon>Boraginales</taxon>
        <taxon>Boraginaceae</taxon>
        <taxon>Boraginoideae</taxon>
        <taxon>Lithospermeae</taxon>
        <taxon>Lithospermum</taxon>
    </lineage>
</organism>
<keyword evidence="7 15" id="KW-0347">Helicase</keyword>
<dbReference type="GO" id="GO:0006139">
    <property type="term" value="P:nucleobase-containing compound metabolic process"/>
    <property type="evidence" value="ECO:0007669"/>
    <property type="project" value="InterPro"/>
</dbReference>
<protein>
    <submittedName>
        <fullName evidence="15">DNA helicase</fullName>
    </submittedName>
</protein>
<dbReference type="PROSITE" id="PS51193">
    <property type="entry name" value="HELICASE_ATP_BIND_2"/>
    <property type="match status" value="1"/>
</dbReference>
<comment type="subcellular location">
    <subcellularLocation>
        <location evidence="2">Nucleus</location>
    </subcellularLocation>
</comment>
<proteinExistence type="inferred from homology"/>
<keyword evidence="5" id="KW-0547">Nucleotide-binding</keyword>
<feature type="region of interest" description="Disordered" evidence="13">
    <location>
        <begin position="126"/>
        <end position="172"/>
    </location>
</feature>
<evidence type="ECO:0000256" key="9">
    <source>
        <dbReference type="ARBA" id="ARBA00023004"/>
    </source>
</evidence>
<feature type="domain" description="Helicase ATP-binding" evidence="14">
    <location>
        <begin position="5"/>
        <end position="432"/>
    </location>
</feature>
<evidence type="ECO:0000256" key="8">
    <source>
        <dbReference type="ARBA" id="ARBA00022840"/>
    </source>
</evidence>
<keyword evidence="11" id="KW-0413">Isomerase</keyword>
<evidence type="ECO:0000256" key="13">
    <source>
        <dbReference type="SAM" id="MobiDB-lite"/>
    </source>
</evidence>
<dbReference type="InterPro" id="IPR006554">
    <property type="entry name" value="Helicase-like_DEXD_c2"/>
</dbReference>
<evidence type="ECO:0000256" key="12">
    <source>
        <dbReference type="ARBA" id="ARBA00023242"/>
    </source>
</evidence>
<dbReference type="GO" id="GO:0003677">
    <property type="term" value="F:DNA binding"/>
    <property type="evidence" value="ECO:0007669"/>
    <property type="project" value="InterPro"/>
</dbReference>
<evidence type="ECO:0000256" key="4">
    <source>
        <dbReference type="ARBA" id="ARBA00022723"/>
    </source>
</evidence>
<dbReference type="Pfam" id="PF13307">
    <property type="entry name" value="Helicase_C_2"/>
    <property type="match status" value="1"/>
</dbReference>
<dbReference type="CDD" id="cd18788">
    <property type="entry name" value="SF2_C_XPD"/>
    <property type="match status" value="1"/>
</dbReference>
<dbReference type="GO" id="GO:0046872">
    <property type="term" value="F:metal ion binding"/>
    <property type="evidence" value="ECO:0007669"/>
    <property type="project" value="UniProtKB-KW"/>
</dbReference>
<keyword evidence="9" id="KW-0408">Iron</keyword>
<keyword evidence="6" id="KW-0378">Hydrolase</keyword>
<evidence type="ECO:0000313" key="16">
    <source>
        <dbReference type="Proteomes" id="UP001454036"/>
    </source>
</evidence>
<evidence type="ECO:0000256" key="6">
    <source>
        <dbReference type="ARBA" id="ARBA00022801"/>
    </source>
</evidence>
<evidence type="ECO:0000256" key="5">
    <source>
        <dbReference type="ARBA" id="ARBA00022741"/>
    </source>
</evidence>
<dbReference type="Proteomes" id="UP001454036">
    <property type="component" value="Unassembled WGS sequence"/>
</dbReference>
<dbReference type="NCBIfam" id="TIGR00604">
    <property type="entry name" value="rad3"/>
    <property type="match status" value="1"/>
</dbReference>
<gene>
    <name evidence="15" type="ORF">LIER_08493</name>
</gene>
<evidence type="ECO:0000256" key="10">
    <source>
        <dbReference type="ARBA" id="ARBA00023014"/>
    </source>
</evidence>
<name>A0AAV3PCB3_LITER</name>
<comment type="caution">
    <text evidence="15">The sequence shown here is derived from an EMBL/GenBank/DDBJ whole genome shotgun (WGS) entry which is preliminary data.</text>
</comment>
<comment type="cofactor">
    <cofactor evidence="1">
        <name>[4Fe-4S] cluster</name>
        <dbReference type="ChEBI" id="CHEBI:49883"/>
    </cofactor>
</comment>
<dbReference type="InterPro" id="IPR014013">
    <property type="entry name" value="Helic_SF1/SF2_ATP-bd_DinG/Rad3"/>
</dbReference>
<dbReference type="InterPro" id="IPR010614">
    <property type="entry name" value="RAD3-like_helicase_DEAD"/>
</dbReference>
<dbReference type="AlphaFoldDB" id="A0AAV3PCB3"/>
<dbReference type="InterPro" id="IPR045028">
    <property type="entry name" value="DinG/Rad3-like"/>
</dbReference>
<dbReference type="PANTHER" id="PTHR11472">
    <property type="entry name" value="DNA REPAIR DEAD HELICASE RAD3/XP-D SUBFAMILY MEMBER"/>
    <property type="match status" value="1"/>
</dbReference>
<dbReference type="SMART" id="SM00488">
    <property type="entry name" value="DEXDc2"/>
    <property type="match status" value="1"/>
</dbReference>
<evidence type="ECO:0000256" key="1">
    <source>
        <dbReference type="ARBA" id="ARBA00001966"/>
    </source>
</evidence>
<keyword evidence="16" id="KW-1185">Reference proteome</keyword>
<feature type="compositionally biased region" description="Basic and acidic residues" evidence="13">
    <location>
        <begin position="126"/>
        <end position="152"/>
    </location>
</feature>
<accession>A0AAV3PCB3</accession>
<dbReference type="GO" id="GO:0005634">
    <property type="term" value="C:nucleus"/>
    <property type="evidence" value="ECO:0007669"/>
    <property type="project" value="UniProtKB-SubCell"/>
</dbReference>
<evidence type="ECO:0000313" key="15">
    <source>
        <dbReference type="EMBL" id="GAA0149269.1"/>
    </source>
</evidence>
<dbReference type="GO" id="GO:0016818">
    <property type="term" value="F:hydrolase activity, acting on acid anhydrides, in phosphorus-containing anhydrides"/>
    <property type="evidence" value="ECO:0007669"/>
    <property type="project" value="InterPro"/>
</dbReference>
<dbReference type="SUPFAM" id="SSF52540">
    <property type="entry name" value="P-loop containing nucleoside triphosphate hydrolases"/>
    <property type="match status" value="1"/>
</dbReference>
<dbReference type="InterPro" id="IPR027417">
    <property type="entry name" value="P-loop_NTPase"/>
</dbReference>
<dbReference type="Pfam" id="PF06733">
    <property type="entry name" value="DEAD_2"/>
    <property type="match status" value="1"/>
</dbReference>
<sequence length="919" mass="103512">MGQKHNSFPAFPYHPYSIQIDFMNSLYQSLEKGGIAMLQSPTGTGKTLSIICSALQWLVDKREKEEVKEGGSMVKVNENGNSVNRCDSDDEPDWVKSFVVKNEVSPKKSIDKKKFGVRSKKCDSDKEKEGRVRDLSGHGDEEDGAKEGDLGKKGRRVKGVDGEGDDEEFLVDEYNSEDEDGKCCKRKGTSRALAGSSSEEDENEDEQQEEKLKIYFCSRTHSQLTQFINELKKTRFASELKVVCLGSRKNMCINEEVLRLGNPTRINERCLELQRNKNKGTSKTKNVCVGGRVRKTKITGCPMLRSHKFEKEFRNEVSQQGPLDIEDVVQIGSKLGTCPYYGSRNLLPEADLIVLPYQSLLSKHSREALNLTLKNNIIIIDEAHNLADSLISMYDSKITQLQLENVHLHLDKYLLRFRNLLGPGNRRYIQTLLVLTQAFRKILCVENNAKITDPLCDLAGAGNAFNYSMSINEFLFSHNIDNINLVKVLQYIEESNIIHKVSGYGEKLAVSENPSSYENNEDTSTLSSFRALTAMLLSLTYKDGDGRIIVSRTHTTGTGQNNGSLKYVMLTGEKLFHEIVDQAHAVILAGGTLQPIEETKERLFPWLSTNQLNFFSCGHIIPSENILPLAVSHGPSGQLFDFSYNSRGSTSMIQELGLMLCNLVSVVPEGVVVFFSSFEYEEKIYNIWKDLGILARLMKKKHIFREPRKSTDVELVLKKYQETIVQSSQPDSRNDTSACNGAVLLAVVGGKISEGINFSDGMGRCIIMVGLPYPNPSDIELMERLKHIEGIRDSPTQNALRPLARAECYNGNVQAGFDILKSCKHRGKQYYDNLCMKAVNQSIGRAIRHANDYAAILLVDGRYASDPLKNTFSHPTTKLPQWIRNQLIPKTENYGEVHKLLHRFFKLHRMKEDKLEQPT</sequence>